<feature type="transmembrane region" description="Helical" evidence="7">
    <location>
        <begin position="38"/>
        <end position="61"/>
    </location>
</feature>
<name>A0A6A3HFG7_9STRA</name>
<dbReference type="PANTHER" id="PTHR43829:SF9">
    <property type="entry name" value="AQUAPORIN-9"/>
    <property type="match status" value="1"/>
</dbReference>
<dbReference type="GO" id="GO:0015254">
    <property type="term" value="F:glycerol channel activity"/>
    <property type="evidence" value="ECO:0007669"/>
    <property type="project" value="TreeGrafter"/>
</dbReference>
<dbReference type="PANTHER" id="PTHR43829">
    <property type="entry name" value="AQUAPORIN OR AQUAGLYCEROPORIN RELATED"/>
    <property type="match status" value="1"/>
</dbReference>
<dbReference type="EMBL" id="QXFV01004827">
    <property type="protein sequence ID" value="KAE8967615.1"/>
    <property type="molecule type" value="Genomic_DNA"/>
</dbReference>
<comment type="similarity">
    <text evidence="2">Belongs to the MIP/aquaporin (TC 1.A.8) family.</text>
</comment>
<proteinExistence type="inferred from homology"/>
<evidence type="ECO:0000256" key="3">
    <source>
        <dbReference type="ARBA" id="ARBA00022448"/>
    </source>
</evidence>
<dbReference type="AlphaFoldDB" id="A0A6A3HFG7"/>
<dbReference type="GO" id="GO:0015250">
    <property type="term" value="F:water channel activity"/>
    <property type="evidence" value="ECO:0007669"/>
    <property type="project" value="TreeGrafter"/>
</dbReference>
<evidence type="ECO:0000256" key="5">
    <source>
        <dbReference type="ARBA" id="ARBA00022989"/>
    </source>
</evidence>
<evidence type="ECO:0008006" key="10">
    <source>
        <dbReference type="Google" id="ProtNLM"/>
    </source>
</evidence>
<keyword evidence="5 7" id="KW-1133">Transmembrane helix</keyword>
<evidence type="ECO:0000256" key="1">
    <source>
        <dbReference type="ARBA" id="ARBA00004141"/>
    </source>
</evidence>
<evidence type="ECO:0000313" key="8">
    <source>
        <dbReference type="EMBL" id="KAE8967615.1"/>
    </source>
</evidence>
<sequence length="73" mass="8093">MSFGMNTGYAMNPARDFGPRLFTYMVGYGSKVWTADGFYFLIPIFGPFIGGVVGAGMYTFLVQVQHPNEPEDL</sequence>
<accession>A0A6A3HFG7</accession>
<comment type="subcellular location">
    <subcellularLocation>
        <location evidence="1">Membrane</location>
        <topology evidence="1">Multi-pass membrane protein</topology>
    </subcellularLocation>
</comment>
<keyword evidence="4 7" id="KW-0812">Transmembrane</keyword>
<protein>
    <recommendedName>
        <fullName evidence="10">Aquaporin</fullName>
    </recommendedName>
</protein>
<reference evidence="8 9" key="1">
    <citation type="submission" date="2018-09" db="EMBL/GenBank/DDBJ databases">
        <title>Genomic investigation of the strawberry pathogen Phytophthora fragariae indicates pathogenicity is determined by transcriptional variation in three key races.</title>
        <authorList>
            <person name="Adams T.M."/>
            <person name="Armitage A.D."/>
            <person name="Sobczyk M.K."/>
            <person name="Bates H.J."/>
            <person name="Dunwell J.M."/>
            <person name="Nellist C.F."/>
            <person name="Harrison R.J."/>
        </authorList>
    </citation>
    <scope>NUCLEOTIDE SEQUENCE [LARGE SCALE GENOMIC DNA]</scope>
    <source>
        <strain evidence="8 9">SCRP249</strain>
    </source>
</reference>
<feature type="non-terminal residue" evidence="8">
    <location>
        <position position="1"/>
    </location>
</feature>
<dbReference type="SUPFAM" id="SSF81338">
    <property type="entry name" value="Aquaporin-like"/>
    <property type="match status" value="1"/>
</dbReference>
<gene>
    <name evidence="8" type="ORF">PR001_g28052</name>
</gene>
<evidence type="ECO:0000256" key="2">
    <source>
        <dbReference type="ARBA" id="ARBA00006175"/>
    </source>
</evidence>
<dbReference type="InterPro" id="IPR023271">
    <property type="entry name" value="Aquaporin-like"/>
</dbReference>
<evidence type="ECO:0000256" key="4">
    <source>
        <dbReference type="ARBA" id="ARBA00022692"/>
    </source>
</evidence>
<evidence type="ECO:0000256" key="6">
    <source>
        <dbReference type="ARBA" id="ARBA00023136"/>
    </source>
</evidence>
<keyword evidence="6 7" id="KW-0472">Membrane</keyword>
<dbReference type="Gene3D" id="1.20.1080.10">
    <property type="entry name" value="Glycerol uptake facilitator protein"/>
    <property type="match status" value="1"/>
</dbReference>
<dbReference type="InterPro" id="IPR000425">
    <property type="entry name" value="MIP"/>
</dbReference>
<evidence type="ECO:0000256" key="7">
    <source>
        <dbReference type="SAM" id="Phobius"/>
    </source>
</evidence>
<organism evidence="8 9">
    <name type="scientific">Phytophthora rubi</name>
    <dbReference type="NCBI Taxonomy" id="129364"/>
    <lineage>
        <taxon>Eukaryota</taxon>
        <taxon>Sar</taxon>
        <taxon>Stramenopiles</taxon>
        <taxon>Oomycota</taxon>
        <taxon>Peronosporomycetes</taxon>
        <taxon>Peronosporales</taxon>
        <taxon>Peronosporaceae</taxon>
        <taxon>Phytophthora</taxon>
    </lineage>
</organism>
<keyword evidence="3" id="KW-0813">Transport</keyword>
<dbReference type="GO" id="GO:0005886">
    <property type="term" value="C:plasma membrane"/>
    <property type="evidence" value="ECO:0007669"/>
    <property type="project" value="TreeGrafter"/>
</dbReference>
<dbReference type="Pfam" id="PF00230">
    <property type="entry name" value="MIP"/>
    <property type="match status" value="1"/>
</dbReference>
<dbReference type="Proteomes" id="UP000429607">
    <property type="component" value="Unassembled WGS sequence"/>
</dbReference>
<evidence type="ECO:0000313" key="9">
    <source>
        <dbReference type="Proteomes" id="UP000429607"/>
    </source>
</evidence>
<dbReference type="InterPro" id="IPR050363">
    <property type="entry name" value="MIP/Aquaporin"/>
</dbReference>
<comment type="caution">
    <text evidence="8">The sequence shown here is derived from an EMBL/GenBank/DDBJ whole genome shotgun (WGS) entry which is preliminary data.</text>
</comment>